<proteinExistence type="predicted"/>
<dbReference type="EMBL" id="JAUJYO010000012">
    <property type="protein sequence ID" value="KAK1302232.1"/>
    <property type="molecule type" value="Genomic_DNA"/>
</dbReference>
<keyword evidence="2" id="KW-1185">Reference proteome</keyword>
<keyword evidence="1" id="KW-0808">Transferase</keyword>
<protein>
    <submittedName>
        <fullName evidence="1">Proline-rich receptor-like protein kinase PERK10</fullName>
    </submittedName>
</protein>
<sequence>MRPRMGQVARALDFMGDSSDIHNGMRAGQSELLNSARQSSEIRLFQRMASDNQYSSTDFDEMAETVGLSGGVTGFLNKIQSTRRITNSPSTQVTRST</sequence>
<keyword evidence="1" id="KW-0675">Receptor</keyword>
<accession>A0AAV9DLY1</accession>
<dbReference type="GO" id="GO:0016301">
    <property type="term" value="F:kinase activity"/>
    <property type="evidence" value="ECO:0007669"/>
    <property type="project" value="UniProtKB-KW"/>
</dbReference>
<dbReference type="AlphaFoldDB" id="A0AAV9DLY1"/>
<keyword evidence="1" id="KW-0418">Kinase</keyword>
<comment type="caution">
    <text evidence="1">The sequence shown here is derived from an EMBL/GenBank/DDBJ whole genome shotgun (WGS) entry which is preliminary data.</text>
</comment>
<gene>
    <name evidence="1" type="primary">PERK10</name>
    <name evidence="1" type="ORF">QJS10_CPB12g00224</name>
</gene>
<dbReference type="Proteomes" id="UP001180020">
    <property type="component" value="Unassembled WGS sequence"/>
</dbReference>
<reference evidence="1" key="2">
    <citation type="submission" date="2023-06" db="EMBL/GenBank/DDBJ databases">
        <authorList>
            <person name="Ma L."/>
            <person name="Liu K.-W."/>
            <person name="Li Z."/>
            <person name="Hsiao Y.-Y."/>
            <person name="Qi Y."/>
            <person name="Fu T."/>
            <person name="Tang G."/>
            <person name="Zhang D."/>
            <person name="Sun W.-H."/>
            <person name="Liu D.-K."/>
            <person name="Li Y."/>
            <person name="Chen G.-Z."/>
            <person name="Liu X.-D."/>
            <person name="Liao X.-Y."/>
            <person name="Jiang Y.-T."/>
            <person name="Yu X."/>
            <person name="Hao Y."/>
            <person name="Huang J."/>
            <person name="Zhao X.-W."/>
            <person name="Ke S."/>
            <person name="Chen Y.-Y."/>
            <person name="Wu W.-L."/>
            <person name="Hsu J.-L."/>
            <person name="Lin Y.-F."/>
            <person name="Huang M.-D."/>
            <person name="Li C.-Y."/>
            <person name="Huang L."/>
            <person name="Wang Z.-W."/>
            <person name="Zhao X."/>
            <person name="Zhong W.-Y."/>
            <person name="Peng D.-H."/>
            <person name="Ahmad S."/>
            <person name="Lan S."/>
            <person name="Zhang J.-S."/>
            <person name="Tsai W.-C."/>
            <person name="Van De Peer Y."/>
            <person name="Liu Z.-J."/>
        </authorList>
    </citation>
    <scope>NUCLEOTIDE SEQUENCE</scope>
    <source>
        <strain evidence="1">CP</strain>
        <tissue evidence="1">Leaves</tissue>
    </source>
</reference>
<evidence type="ECO:0000313" key="2">
    <source>
        <dbReference type="Proteomes" id="UP001180020"/>
    </source>
</evidence>
<reference evidence="1" key="1">
    <citation type="journal article" date="2023" name="Nat. Commun.">
        <title>Diploid and tetraploid genomes of Acorus and the evolution of monocots.</title>
        <authorList>
            <person name="Ma L."/>
            <person name="Liu K.W."/>
            <person name="Li Z."/>
            <person name="Hsiao Y.Y."/>
            <person name="Qi Y."/>
            <person name="Fu T."/>
            <person name="Tang G.D."/>
            <person name="Zhang D."/>
            <person name="Sun W.H."/>
            <person name="Liu D.K."/>
            <person name="Li Y."/>
            <person name="Chen G.Z."/>
            <person name="Liu X.D."/>
            <person name="Liao X.Y."/>
            <person name="Jiang Y.T."/>
            <person name="Yu X."/>
            <person name="Hao Y."/>
            <person name="Huang J."/>
            <person name="Zhao X.W."/>
            <person name="Ke S."/>
            <person name="Chen Y.Y."/>
            <person name="Wu W.L."/>
            <person name="Hsu J.L."/>
            <person name="Lin Y.F."/>
            <person name="Huang M.D."/>
            <person name="Li C.Y."/>
            <person name="Huang L."/>
            <person name="Wang Z.W."/>
            <person name="Zhao X."/>
            <person name="Zhong W.Y."/>
            <person name="Peng D.H."/>
            <person name="Ahmad S."/>
            <person name="Lan S."/>
            <person name="Zhang J.S."/>
            <person name="Tsai W.C."/>
            <person name="Van de Peer Y."/>
            <person name="Liu Z.J."/>
        </authorList>
    </citation>
    <scope>NUCLEOTIDE SEQUENCE</scope>
    <source>
        <strain evidence="1">CP</strain>
    </source>
</reference>
<organism evidence="1 2">
    <name type="scientific">Acorus calamus</name>
    <name type="common">Sweet flag</name>
    <dbReference type="NCBI Taxonomy" id="4465"/>
    <lineage>
        <taxon>Eukaryota</taxon>
        <taxon>Viridiplantae</taxon>
        <taxon>Streptophyta</taxon>
        <taxon>Embryophyta</taxon>
        <taxon>Tracheophyta</taxon>
        <taxon>Spermatophyta</taxon>
        <taxon>Magnoliopsida</taxon>
        <taxon>Liliopsida</taxon>
        <taxon>Acoraceae</taxon>
        <taxon>Acorus</taxon>
    </lineage>
</organism>
<evidence type="ECO:0000313" key="1">
    <source>
        <dbReference type="EMBL" id="KAK1302232.1"/>
    </source>
</evidence>
<name>A0AAV9DLY1_ACOCL</name>